<dbReference type="PANTHER" id="PTHR34979">
    <property type="entry name" value="INNER MEMBRANE PROTEIN YGAZ"/>
    <property type="match status" value="1"/>
</dbReference>
<dbReference type="Pfam" id="PF03591">
    <property type="entry name" value="AzlC"/>
    <property type="match status" value="1"/>
</dbReference>
<evidence type="ECO:0000256" key="1">
    <source>
        <dbReference type="ARBA" id="ARBA00004651"/>
    </source>
</evidence>
<feature type="non-terminal residue" evidence="10">
    <location>
        <position position="1"/>
    </location>
</feature>
<name>A0A6J4PVK1_9ACTN</name>
<dbReference type="EMBL" id="CADCUZ010000112">
    <property type="protein sequence ID" value="CAA9426726.1"/>
    <property type="molecule type" value="Genomic_DNA"/>
</dbReference>
<proteinExistence type="inferred from homology"/>
<reference evidence="10" key="1">
    <citation type="submission" date="2020-02" db="EMBL/GenBank/DDBJ databases">
        <authorList>
            <person name="Meier V. D."/>
        </authorList>
    </citation>
    <scope>NUCLEOTIDE SEQUENCE</scope>
    <source>
        <strain evidence="10">AVDCRST_MAG55</strain>
    </source>
</reference>
<protein>
    <submittedName>
        <fullName evidence="10">AzlC family protein</fullName>
    </submittedName>
</protein>
<accession>A0A6J4PVK1</accession>
<evidence type="ECO:0000256" key="4">
    <source>
        <dbReference type="ARBA" id="ARBA00022475"/>
    </source>
</evidence>
<keyword evidence="3" id="KW-0813">Transport</keyword>
<feature type="transmembrane region" description="Helical" evidence="9">
    <location>
        <begin position="240"/>
        <end position="258"/>
    </location>
</feature>
<sequence length="287" mass="30359">KETSMTTTTHNSSRRNLLRRPVRDRGCSGSRDREIRTRSIARDLDGAIEEEPKAASSRAAAFVSGVKAVAPVLLALIPFALAFGTMAAGGGLSTLETLAMSVFVFAGAAQLAMVPLISAGASVAVIVLTVLVINLRMALYSASLAPHFRRLPAGWEVLISYLLTDQAYAATITRFDEGRAEEPDKRWYYLGAALAIWVAWQPAAMLGVFLGSWATEGWSLDFVLPLTFIALALPAIKDRMTATAALSAGATAVFLAAMPLNLGLITAALAGVGGGLIAESLVGRRRR</sequence>
<evidence type="ECO:0000256" key="9">
    <source>
        <dbReference type="SAM" id="Phobius"/>
    </source>
</evidence>
<evidence type="ECO:0000256" key="7">
    <source>
        <dbReference type="ARBA" id="ARBA00023136"/>
    </source>
</evidence>
<feature type="transmembrane region" description="Helical" evidence="9">
    <location>
        <begin position="68"/>
        <end position="88"/>
    </location>
</feature>
<feature type="compositionally biased region" description="Basic and acidic residues" evidence="8">
    <location>
        <begin position="21"/>
        <end position="32"/>
    </location>
</feature>
<feature type="transmembrane region" description="Helical" evidence="9">
    <location>
        <begin position="264"/>
        <end position="282"/>
    </location>
</feature>
<comment type="similarity">
    <text evidence="2">Belongs to the AzlC family.</text>
</comment>
<dbReference type="PANTHER" id="PTHR34979:SF1">
    <property type="entry name" value="INNER MEMBRANE PROTEIN YGAZ"/>
    <property type="match status" value="1"/>
</dbReference>
<evidence type="ECO:0000256" key="8">
    <source>
        <dbReference type="SAM" id="MobiDB-lite"/>
    </source>
</evidence>
<keyword evidence="7 9" id="KW-0472">Membrane</keyword>
<evidence type="ECO:0000256" key="2">
    <source>
        <dbReference type="ARBA" id="ARBA00010735"/>
    </source>
</evidence>
<feature type="transmembrane region" description="Helical" evidence="9">
    <location>
        <begin position="100"/>
        <end position="133"/>
    </location>
</feature>
<dbReference type="GO" id="GO:1903785">
    <property type="term" value="P:L-valine transmembrane transport"/>
    <property type="evidence" value="ECO:0007669"/>
    <property type="project" value="TreeGrafter"/>
</dbReference>
<evidence type="ECO:0000256" key="6">
    <source>
        <dbReference type="ARBA" id="ARBA00022989"/>
    </source>
</evidence>
<feature type="compositionally biased region" description="Polar residues" evidence="8">
    <location>
        <begin position="1"/>
        <end position="10"/>
    </location>
</feature>
<keyword evidence="5 9" id="KW-0812">Transmembrane</keyword>
<keyword evidence="6 9" id="KW-1133">Transmembrane helix</keyword>
<feature type="transmembrane region" description="Helical" evidence="9">
    <location>
        <begin position="217"/>
        <end position="233"/>
    </location>
</feature>
<keyword evidence="4" id="KW-1003">Cell membrane</keyword>
<comment type="subcellular location">
    <subcellularLocation>
        <location evidence="1">Cell membrane</location>
        <topology evidence="1">Multi-pass membrane protein</topology>
    </subcellularLocation>
</comment>
<organism evidence="10">
    <name type="scientific">uncultured Rubrobacteraceae bacterium</name>
    <dbReference type="NCBI Taxonomy" id="349277"/>
    <lineage>
        <taxon>Bacteria</taxon>
        <taxon>Bacillati</taxon>
        <taxon>Actinomycetota</taxon>
        <taxon>Rubrobacteria</taxon>
        <taxon>Rubrobacterales</taxon>
        <taxon>Rubrobacteraceae</taxon>
        <taxon>environmental samples</taxon>
    </lineage>
</organism>
<dbReference type="InterPro" id="IPR011606">
    <property type="entry name" value="Brnchd-chn_aa_trnsp_permease"/>
</dbReference>
<evidence type="ECO:0000256" key="5">
    <source>
        <dbReference type="ARBA" id="ARBA00022692"/>
    </source>
</evidence>
<evidence type="ECO:0000313" key="10">
    <source>
        <dbReference type="EMBL" id="CAA9426726.1"/>
    </source>
</evidence>
<dbReference type="AlphaFoldDB" id="A0A6J4PVK1"/>
<feature type="transmembrane region" description="Helical" evidence="9">
    <location>
        <begin position="187"/>
        <end position="211"/>
    </location>
</feature>
<dbReference type="GO" id="GO:0005886">
    <property type="term" value="C:plasma membrane"/>
    <property type="evidence" value="ECO:0007669"/>
    <property type="project" value="UniProtKB-SubCell"/>
</dbReference>
<evidence type="ECO:0000256" key="3">
    <source>
        <dbReference type="ARBA" id="ARBA00022448"/>
    </source>
</evidence>
<feature type="region of interest" description="Disordered" evidence="8">
    <location>
        <begin position="1"/>
        <end position="32"/>
    </location>
</feature>
<gene>
    <name evidence="10" type="ORF">AVDCRST_MAG55-2366</name>
</gene>